<proteinExistence type="predicted"/>
<gene>
    <name evidence="2" type="ORF">PMACD_LOCUS9242</name>
</gene>
<feature type="domain" description="CHK kinase-like" evidence="1">
    <location>
        <begin position="118"/>
        <end position="303"/>
    </location>
</feature>
<dbReference type="EMBL" id="CAJOBZ010000025">
    <property type="protein sequence ID" value="CAF4876801.1"/>
    <property type="molecule type" value="Genomic_DNA"/>
</dbReference>
<reference evidence="2" key="1">
    <citation type="submission" date="2021-02" db="EMBL/GenBank/DDBJ databases">
        <authorList>
            <person name="Steward A R."/>
        </authorList>
    </citation>
    <scope>NUCLEOTIDE SEQUENCE</scope>
</reference>
<evidence type="ECO:0000313" key="3">
    <source>
        <dbReference type="Proteomes" id="UP000663880"/>
    </source>
</evidence>
<organism evidence="2 3">
    <name type="scientific">Pieris macdunnoughi</name>
    <dbReference type="NCBI Taxonomy" id="345717"/>
    <lineage>
        <taxon>Eukaryota</taxon>
        <taxon>Metazoa</taxon>
        <taxon>Ecdysozoa</taxon>
        <taxon>Arthropoda</taxon>
        <taxon>Hexapoda</taxon>
        <taxon>Insecta</taxon>
        <taxon>Pterygota</taxon>
        <taxon>Neoptera</taxon>
        <taxon>Endopterygota</taxon>
        <taxon>Lepidoptera</taxon>
        <taxon>Glossata</taxon>
        <taxon>Ditrysia</taxon>
        <taxon>Papilionoidea</taxon>
        <taxon>Pieridae</taxon>
        <taxon>Pierinae</taxon>
        <taxon>Pieris</taxon>
    </lineage>
</organism>
<dbReference type="PANTHER" id="PTHR11012">
    <property type="entry name" value="PROTEIN KINASE-LIKE DOMAIN-CONTAINING"/>
    <property type="match status" value="1"/>
</dbReference>
<keyword evidence="3" id="KW-1185">Reference proteome</keyword>
<sequence length="382" mass="44009">MSDTENILRGVLDNLLVNHGYKLNYVTIKSKPTHGASFSSKLFSINVKSSEGDLKLFAKVGVVRGKCSEWMFSTERFAFNELAKIYSDLQVKYEISEEDRLKFPKFYGSSRMGGKETIILEDLVASGYETFDRFKCFDWEQASNIALYLAKFHALSFAFAKDYPKEFEKVLNMKYEIWSRVNEEDAKAYWAKTLAGSLAVIKNEQRGRVAKFYESLPKPQTYTKPIGTPVLSHGDFRLSNLLYKKTNEKVQAIAVDFQTVYAGCPATDLVYLIFLGSDEEFRAEYYEKLLDHYYNSLSKMMEWLSIDSTEVYPREEFDRDMKENLPYAMLIGATILPTVVVEEDAAPDLGNFDYNQFVMSPNEIFAKRFRGIVSDCIRWNVI</sequence>
<dbReference type="PANTHER" id="PTHR11012:SF54">
    <property type="entry name" value="CHK KINASE-LIKE DOMAIN-CONTAINING PROTEIN"/>
    <property type="match status" value="1"/>
</dbReference>
<dbReference type="Proteomes" id="UP000663880">
    <property type="component" value="Unassembled WGS sequence"/>
</dbReference>
<evidence type="ECO:0000259" key="1">
    <source>
        <dbReference type="SMART" id="SM00587"/>
    </source>
</evidence>
<accession>A0A821TJF2</accession>
<dbReference type="Gene3D" id="3.90.1200.10">
    <property type="match status" value="1"/>
</dbReference>
<dbReference type="SUPFAM" id="SSF56112">
    <property type="entry name" value="Protein kinase-like (PK-like)"/>
    <property type="match status" value="1"/>
</dbReference>
<protein>
    <recommendedName>
        <fullName evidence="1">CHK kinase-like domain-containing protein</fullName>
    </recommendedName>
</protein>
<name>A0A821TJF2_9NEOP</name>
<dbReference type="AlphaFoldDB" id="A0A821TJF2"/>
<comment type="caution">
    <text evidence="2">The sequence shown here is derived from an EMBL/GenBank/DDBJ whole genome shotgun (WGS) entry which is preliminary data.</text>
</comment>
<evidence type="ECO:0000313" key="2">
    <source>
        <dbReference type="EMBL" id="CAF4876801.1"/>
    </source>
</evidence>
<dbReference type="InterPro" id="IPR004119">
    <property type="entry name" value="EcKL"/>
</dbReference>
<dbReference type="SMART" id="SM00587">
    <property type="entry name" value="CHK"/>
    <property type="match status" value="1"/>
</dbReference>
<dbReference type="InterPro" id="IPR011009">
    <property type="entry name" value="Kinase-like_dom_sf"/>
</dbReference>
<dbReference type="Pfam" id="PF02958">
    <property type="entry name" value="EcKL"/>
    <property type="match status" value="1"/>
</dbReference>
<dbReference type="InterPro" id="IPR015897">
    <property type="entry name" value="CHK_kinase-like"/>
</dbReference>
<dbReference type="OrthoDB" id="411145at2759"/>